<keyword evidence="3" id="KW-1185">Reference proteome</keyword>
<sequence>MSADLEAVYRNAVRVRRARKDKRIEPPLVRLWDGDWNLRGICRAEIAADFTWLLNESGTGQLVLPADHYLAEWVMDASARSTQNVHITVDKDGARWSGRMKTATLRKAETGLQTVVLQFMHDYEELKWIQAWSNPFLPAIFQFPRVFMLAGPSIWCLKLALFLNVLRKEASLWALPDDPLDPGQWFDLDQSNWSMVVAPSDFGTDTSIWTVLSSRWKTWHEMAQGTLEDAQLMVTCRRYLDGDPPPWPGAQLRHGCLVFDIVDKSGYFSGTSEGGTALDGLVHTVQQFVGDFEEQEPNILPDPNAPEEYHEPGWLGTRPSNPWVVYRESEYTGIQTSEFTISPATAVQINAGGHSMPGVNEVISAVVQMVGNLTSTVTLSIPGIGGAGVSLPPLGGPLDAFLKPLYEDTVLAWMSFKSPLRPPKTGWSHYFEYFQSGADKAYTLSSLVAIRAGLWATRGFTSHKVTVADGAPYLIGENGRGHFFLGDRIGATVAGLPKGQIFVEQVTELNMSWSRGVTPAWHVTIGTDKAREDPVAKALRHVQSIMGDLQQLGVM</sequence>
<evidence type="ECO:0000259" key="1">
    <source>
        <dbReference type="Pfam" id="PF14594"/>
    </source>
</evidence>
<reference evidence="3" key="1">
    <citation type="journal article" date="2019" name="Int. J. Syst. Evol. Microbiol.">
        <title>The Global Catalogue of Microorganisms (GCM) 10K type strain sequencing project: providing services to taxonomists for standard genome sequencing and annotation.</title>
        <authorList>
            <consortium name="The Broad Institute Genomics Platform"/>
            <consortium name="The Broad Institute Genome Sequencing Center for Infectious Disease"/>
            <person name="Wu L."/>
            <person name="Ma J."/>
        </authorList>
    </citation>
    <scope>NUCLEOTIDE SEQUENCE [LARGE SCALE GENOMIC DNA]</scope>
    <source>
        <strain evidence="3">IBRC-M 10490</strain>
    </source>
</reference>
<name>A0ABV8VHX0_9NOCA</name>
<evidence type="ECO:0000313" key="3">
    <source>
        <dbReference type="Proteomes" id="UP001595844"/>
    </source>
</evidence>
<protein>
    <submittedName>
        <fullName evidence="2">Phage tail protein</fullName>
    </submittedName>
</protein>
<comment type="caution">
    <text evidence="2">The sequence shown here is derived from an EMBL/GenBank/DDBJ whole genome shotgun (WGS) entry which is preliminary data.</text>
</comment>
<evidence type="ECO:0000313" key="2">
    <source>
        <dbReference type="EMBL" id="MFC4374921.1"/>
    </source>
</evidence>
<feature type="domain" description="Gp28/Gp37-like" evidence="1">
    <location>
        <begin position="29"/>
        <end position="527"/>
    </location>
</feature>
<organism evidence="2 3">
    <name type="scientific">Nocardia halotolerans</name>
    <dbReference type="NCBI Taxonomy" id="1755878"/>
    <lineage>
        <taxon>Bacteria</taxon>
        <taxon>Bacillati</taxon>
        <taxon>Actinomycetota</taxon>
        <taxon>Actinomycetes</taxon>
        <taxon>Mycobacteriales</taxon>
        <taxon>Nocardiaceae</taxon>
        <taxon>Nocardia</taxon>
    </lineage>
</organism>
<dbReference type="RefSeq" id="WP_378560766.1">
    <property type="nucleotide sequence ID" value="NZ_JBHSDL010000014.1"/>
</dbReference>
<accession>A0ABV8VHX0</accession>
<dbReference type="Proteomes" id="UP001595844">
    <property type="component" value="Unassembled WGS sequence"/>
</dbReference>
<dbReference type="Pfam" id="PF14594">
    <property type="entry name" value="Sipho_Gp37"/>
    <property type="match status" value="1"/>
</dbReference>
<gene>
    <name evidence="2" type="ORF">ACFO5K_12500</name>
</gene>
<dbReference type="InterPro" id="IPR029432">
    <property type="entry name" value="Gp28/Gp37-like_dom"/>
</dbReference>
<dbReference type="EMBL" id="JBHSDL010000014">
    <property type="protein sequence ID" value="MFC4374921.1"/>
    <property type="molecule type" value="Genomic_DNA"/>
</dbReference>
<proteinExistence type="predicted"/>